<dbReference type="InterPro" id="IPR050093">
    <property type="entry name" value="ABC_SmlMolc_Importer"/>
</dbReference>
<evidence type="ECO:0000313" key="5">
    <source>
        <dbReference type="EMBL" id="TCS40376.1"/>
    </source>
</evidence>
<comment type="caution">
    <text evidence="5">The sequence shown here is derived from an EMBL/GenBank/DDBJ whole genome shotgun (WGS) entry which is preliminary data.</text>
</comment>
<organism evidence="5 6">
    <name type="scientific">Reinekea marinisedimentorum</name>
    <dbReference type="NCBI Taxonomy" id="230495"/>
    <lineage>
        <taxon>Bacteria</taxon>
        <taxon>Pseudomonadati</taxon>
        <taxon>Pseudomonadota</taxon>
        <taxon>Gammaproteobacteria</taxon>
        <taxon>Oceanospirillales</taxon>
        <taxon>Saccharospirillaceae</taxon>
        <taxon>Reinekea</taxon>
    </lineage>
</organism>
<dbReference type="InterPro" id="IPR017871">
    <property type="entry name" value="ABC_transporter-like_CS"/>
</dbReference>
<accession>A0A4R3I3T2</accession>
<evidence type="ECO:0000259" key="4">
    <source>
        <dbReference type="PROSITE" id="PS50893"/>
    </source>
</evidence>
<dbReference type="SUPFAM" id="SSF52540">
    <property type="entry name" value="P-loop containing nucleoside triphosphate hydrolases"/>
    <property type="match status" value="1"/>
</dbReference>
<dbReference type="AlphaFoldDB" id="A0A4R3I3T2"/>
<dbReference type="GO" id="GO:0005524">
    <property type="term" value="F:ATP binding"/>
    <property type="evidence" value="ECO:0007669"/>
    <property type="project" value="UniProtKB-KW"/>
</dbReference>
<dbReference type="InterPro" id="IPR003439">
    <property type="entry name" value="ABC_transporter-like_ATP-bd"/>
</dbReference>
<feature type="domain" description="ABC transporter" evidence="4">
    <location>
        <begin position="4"/>
        <end position="228"/>
    </location>
</feature>
<dbReference type="SMART" id="SM00382">
    <property type="entry name" value="AAA"/>
    <property type="match status" value="1"/>
</dbReference>
<dbReference type="GO" id="GO:0016887">
    <property type="term" value="F:ATP hydrolysis activity"/>
    <property type="evidence" value="ECO:0007669"/>
    <property type="project" value="InterPro"/>
</dbReference>
<keyword evidence="3 5" id="KW-0067">ATP-binding</keyword>
<evidence type="ECO:0000256" key="1">
    <source>
        <dbReference type="ARBA" id="ARBA00022448"/>
    </source>
</evidence>
<dbReference type="PANTHER" id="PTHR42781">
    <property type="entry name" value="SPERMIDINE/PUTRESCINE IMPORT ATP-BINDING PROTEIN POTA"/>
    <property type="match status" value="1"/>
</dbReference>
<dbReference type="PROSITE" id="PS50893">
    <property type="entry name" value="ABC_TRANSPORTER_2"/>
    <property type="match status" value="1"/>
</dbReference>
<reference evidence="5 6" key="1">
    <citation type="submission" date="2019-03" db="EMBL/GenBank/DDBJ databases">
        <title>Genomic Encyclopedia of Archaeal and Bacterial Type Strains, Phase II (KMG-II): from individual species to whole genera.</title>
        <authorList>
            <person name="Goeker M."/>
        </authorList>
    </citation>
    <scope>NUCLEOTIDE SEQUENCE [LARGE SCALE GENOMIC DNA]</scope>
    <source>
        <strain evidence="5 6">DSM 15388</strain>
    </source>
</reference>
<keyword evidence="6" id="KW-1185">Reference proteome</keyword>
<dbReference type="Pfam" id="PF00005">
    <property type="entry name" value="ABC_tran"/>
    <property type="match status" value="1"/>
</dbReference>
<evidence type="ECO:0000313" key="6">
    <source>
        <dbReference type="Proteomes" id="UP000295793"/>
    </source>
</evidence>
<dbReference type="Gene3D" id="3.40.50.300">
    <property type="entry name" value="P-loop containing nucleotide triphosphate hydrolases"/>
    <property type="match status" value="1"/>
</dbReference>
<dbReference type="PROSITE" id="PS00211">
    <property type="entry name" value="ABC_TRANSPORTER_1"/>
    <property type="match status" value="1"/>
</dbReference>
<evidence type="ECO:0000256" key="3">
    <source>
        <dbReference type="ARBA" id="ARBA00022840"/>
    </source>
</evidence>
<dbReference type="OrthoDB" id="9802264at2"/>
<proteinExistence type="predicted"/>
<gene>
    <name evidence="5" type="ORF">BCF53_10985</name>
</gene>
<sequence length="234" mass="25705">MSNIQFESVQCRLLKNISFSIEQGESVALMGPSGSGKSTLLKVAAGLLAYKGRAQIGGASIDKLPRHKAGIGYLSQDLHLFPHLNVENNIRLALLFGMGRKISCSDRIAQSLALARATHLAKLKPAELSGGERQRAALARTIARQPNLLLLDEPFSSLDAVNKKDLWFELKQLQTAHCMTMIVVSHDIEEASFLADRILYLRGGELTVEQASRYRNSANEIQSLAVSQPSNYYI</sequence>
<dbReference type="InterPro" id="IPR003593">
    <property type="entry name" value="AAA+_ATPase"/>
</dbReference>
<dbReference type="Proteomes" id="UP000295793">
    <property type="component" value="Unassembled WGS sequence"/>
</dbReference>
<dbReference type="EMBL" id="SLZR01000009">
    <property type="protein sequence ID" value="TCS40376.1"/>
    <property type="molecule type" value="Genomic_DNA"/>
</dbReference>
<name>A0A4R3I3T2_9GAMM</name>
<dbReference type="InterPro" id="IPR027417">
    <property type="entry name" value="P-loop_NTPase"/>
</dbReference>
<keyword evidence="2" id="KW-0547">Nucleotide-binding</keyword>
<evidence type="ECO:0000256" key="2">
    <source>
        <dbReference type="ARBA" id="ARBA00022741"/>
    </source>
</evidence>
<dbReference type="PANTHER" id="PTHR42781:SF4">
    <property type="entry name" value="SPERMIDINE_PUTRESCINE IMPORT ATP-BINDING PROTEIN POTA"/>
    <property type="match status" value="1"/>
</dbReference>
<dbReference type="RefSeq" id="WP_132701886.1">
    <property type="nucleotide sequence ID" value="NZ_SLZR01000009.1"/>
</dbReference>
<keyword evidence="1" id="KW-0813">Transport</keyword>
<protein>
    <submittedName>
        <fullName evidence="5">Putative spermidine/putrescine transport system ATP-binding protein</fullName>
    </submittedName>
</protein>